<dbReference type="OrthoDB" id="442087at2759"/>
<evidence type="ECO:0000256" key="1">
    <source>
        <dbReference type="ARBA" id="ARBA00022737"/>
    </source>
</evidence>
<dbReference type="Pfam" id="PF12796">
    <property type="entry name" value="Ank_2"/>
    <property type="match status" value="1"/>
</dbReference>
<dbReference type="Gene3D" id="1.25.40.20">
    <property type="entry name" value="Ankyrin repeat-containing domain"/>
    <property type="match status" value="1"/>
</dbReference>
<gene>
    <name evidence="5" type="ORF">SNAT2548_LOCUS20678</name>
</gene>
<dbReference type="InterPro" id="IPR051165">
    <property type="entry name" value="Multifunctional_ANK_Repeat"/>
</dbReference>
<evidence type="ECO:0000256" key="4">
    <source>
        <dbReference type="SAM" id="MobiDB-lite"/>
    </source>
</evidence>
<dbReference type="AlphaFoldDB" id="A0A812QEK0"/>
<organism evidence="5 6">
    <name type="scientific">Symbiodinium natans</name>
    <dbReference type="NCBI Taxonomy" id="878477"/>
    <lineage>
        <taxon>Eukaryota</taxon>
        <taxon>Sar</taxon>
        <taxon>Alveolata</taxon>
        <taxon>Dinophyceae</taxon>
        <taxon>Suessiales</taxon>
        <taxon>Symbiodiniaceae</taxon>
        <taxon>Symbiodinium</taxon>
    </lineage>
</organism>
<keyword evidence="1" id="KW-0677">Repeat</keyword>
<evidence type="ECO:0000313" key="5">
    <source>
        <dbReference type="EMBL" id="CAE7378668.1"/>
    </source>
</evidence>
<feature type="compositionally biased region" description="Low complexity" evidence="4">
    <location>
        <begin position="277"/>
        <end position="296"/>
    </location>
</feature>
<name>A0A812QEK0_9DINO</name>
<keyword evidence="6" id="KW-1185">Reference proteome</keyword>
<dbReference type="PANTHER" id="PTHR24123:SF33">
    <property type="entry name" value="PROTEIN HOS4"/>
    <property type="match status" value="1"/>
</dbReference>
<dbReference type="SUPFAM" id="SSF48403">
    <property type="entry name" value="Ankyrin repeat"/>
    <property type="match status" value="1"/>
</dbReference>
<dbReference type="PROSITE" id="PS50088">
    <property type="entry name" value="ANK_REPEAT"/>
    <property type="match status" value="2"/>
</dbReference>
<keyword evidence="2 3" id="KW-0040">ANK repeat</keyword>
<dbReference type="InterPro" id="IPR002110">
    <property type="entry name" value="Ankyrin_rpt"/>
</dbReference>
<feature type="repeat" description="ANK" evidence="3">
    <location>
        <begin position="5"/>
        <end position="41"/>
    </location>
</feature>
<accession>A0A812QEK0</accession>
<reference evidence="5" key="1">
    <citation type="submission" date="2021-02" db="EMBL/GenBank/DDBJ databases">
        <authorList>
            <person name="Dougan E. K."/>
            <person name="Rhodes N."/>
            <person name="Thang M."/>
            <person name="Chan C."/>
        </authorList>
    </citation>
    <scope>NUCLEOTIDE SEQUENCE</scope>
</reference>
<dbReference type="InterPro" id="IPR036770">
    <property type="entry name" value="Ankyrin_rpt-contain_sf"/>
</dbReference>
<dbReference type="Proteomes" id="UP000604046">
    <property type="component" value="Unassembled WGS sequence"/>
</dbReference>
<dbReference type="SMART" id="SM00248">
    <property type="entry name" value="ANK"/>
    <property type="match status" value="4"/>
</dbReference>
<proteinExistence type="predicted"/>
<evidence type="ECO:0000313" key="6">
    <source>
        <dbReference type="Proteomes" id="UP000604046"/>
    </source>
</evidence>
<dbReference type="PANTHER" id="PTHR24123">
    <property type="entry name" value="ANKYRIN REPEAT-CONTAINING"/>
    <property type="match status" value="1"/>
</dbReference>
<protein>
    <submittedName>
        <fullName evidence="5">Uncharacterized protein</fullName>
    </submittedName>
</protein>
<dbReference type="EMBL" id="CAJNDS010002217">
    <property type="protein sequence ID" value="CAE7378668.1"/>
    <property type="molecule type" value="Genomic_DNA"/>
</dbReference>
<feature type="region of interest" description="Disordered" evidence="4">
    <location>
        <begin position="144"/>
        <end position="296"/>
    </location>
</feature>
<comment type="caution">
    <text evidence="5">The sequence shown here is derived from an EMBL/GenBank/DDBJ whole genome shotgun (WGS) entry which is preliminary data.</text>
</comment>
<feature type="compositionally biased region" description="Basic and acidic residues" evidence="4">
    <location>
        <begin position="151"/>
        <end position="178"/>
    </location>
</feature>
<evidence type="ECO:0000256" key="3">
    <source>
        <dbReference type="PROSITE-ProRule" id="PRU00023"/>
    </source>
</evidence>
<feature type="repeat" description="ANK" evidence="3">
    <location>
        <begin position="87"/>
        <end position="119"/>
    </location>
</feature>
<sequence>MRDDDGFTLLHLAVMTPPSDRVFATVALLLQFRAEVDCRNLLGETPLMLACRAAMERPGDASPAGPWLRPMRKLLEAKADPNAADLSGEPPLIEAACYGDLEVCQLLLEGRADASHESTVGVTALGLAECEGHREVAELLAQHLGSAGKDSPAKAEEAGTVHADDPEKAEDTFTHDPGVDVSSLPDSPVKKSPPNDGLEKMTEADMEAGESQKDINDEEPQLQEESTEAAKPAFEASFTSEPSAPQEPEVSELPEAPNKRYKSPSGRSEDKLLESCPATDPEAAPPSASAFSAETP</sequence>
<evidence type="ECO:0000256" key="2">
    <source>
        <dbReference type="ARBA" id="ARBA00023043"/>
    </source>
</evidence>
<feature type="compositionally biased region" description="Acidic residues" evidence="4">
    <location>
        <begin position="216"/>
        <end position="227"/>
    </location>
</feature>